<feature type="domain" description="DUF6879" evidence="1">
    <location>
        <begin position="9"/>
        <end position="169"/>
    </location>
</feature>
<keyword evidence="3" id="KW-1185">Reference proteome</keyword>
<dbReference type="InterPro" id="IPR049244">
    <property type="entry name" value="DUF6879"/>
</dbReference>
<evidence type="ECO:0000259" key="1">
    <source>
        <dbReference type="Pfam" id="PF21806"/>
    </source>
</evidence>
<accession>A0A231H8Q0</accession>
<organism evidence="2 3">
    <name type="scientific">Nocardia cerradoensis</name>
    <dbReference type="NCBI Taxonomy" id="85688"/>
    <lineage>
        <taxon>Bacteria</taxon>
        <taxon>Bacillati</taxon>
        <taxon>Actinomycetota</taxon>
        <taxon>Actinomycetes</taxon>
        <taxon>Mycobacteriales</taxon>
        <taxon>Nocardiaceae</taxon>
        <taxon>Nocardia</taxon>
    </lineage>
</organism>
<evidence type="ECO:0000313" key="3">
    <source>
        <dbReference type="Proteomes" id="UP000215506"/>
    </source>
</evidence>
<evidence type="ECO:0000313" key="2">
    <source>
        <dbReference type="EMBL" id="OXR45334.1"/>
    </source>
</evidence>
<dbReference type="AlphaFoldDB" id="A0A231H8Q0"/>
<gene>
    <name evidence="2" type="ORF">B7C42_02459</name>
</gene>
<name>A0A231H8Q0_9NOCA</name>
<proteinExistence type="predicted"/>
<dbReference type="Pfam" id="PF21806">
    <property type="entry name" value="DUF6879"/>
    <property type="match status" value="1"/>
</dbReference>
<dbReference type="EMBL" id="NGAF01000004">
    <property type="protein sequence ID" value="OXR45334.1"/>
    <property type="molecule type" value="Genomic_DNA"/>
</dbReference>
<dbReference type="RefSeq" id="WP_039776652.1">
    <property type="nucleotide sequence ID" value="NZ_JAAXOR010000007.1"/>
</dbReference>
<sequence length="174" mass="20135">MQLLHGDPWPDLFGQCQREAFHLEVRDTYAVPNESEPLRRFLNGEPDDNAWFESWGQLVRETTGRGVRVTRVRVITVPHVDYQRWSLTITALNTEAGEDIRYLPRHLAGAVPADDFWLLDDERVVFNLVDENGRAAGASALTTDPWIVDRCRQVKTRLWQLATPYTEYAVDLRR</sequence>
<protein>
    <recommendedName>
        <fullName evidence="1">DUF6879 domain-containing protein</fullName>
    </recommendedName>
</protein>
<comment type="caution">
    <text evidence="2">The sequence shown here is derived from an EMBL/GenBank/DDBJ whole genome shotgun (WGS) entry which is preliminary data.</text>
</comment>
<reference evidence="2 3" key="1">
    <citation type="submission" date="2017-07" db="EMBL/GenBank/DDBJ databases">
        <title>First draft Genome Sequence of Nocardia cerradoensis isolated from human infection.</title>
        <authorList>
            <person name="Carrasco G."/>
        </authorList>
    </citation>
    <scope>NUCLEOTIDE SEQUENCE [LARGE SCALE GENOMIC DNA]</scope>
    <source>
        <strain evidence="2 3">CNM20130759</strain>
    </source>
</reference>
<dbReference type="Proteomes" id="UP000215506">
    <property type="component" value="Unassembled WGS sequence"/>
</dbReference>